<name>A0ABY5FUT8_9MICO</name>
<feature type="signal peptide" evidence="1">
    <location>
        <begin position="1"/>
        <end position="26"/>
    </location>
</feature>
<protein>
    <submittedName>
        <fullName evidence="3">Alpha/beta hydrolase family protein</fullName>
    </submittedName>
</protein>
<keyword evidence="1" id="KW-0732">Signal</keyword>
<feature type="chain" id="PRO_5047390416" evidence="1">
    <location>
        <begin position="27"/>
        <end position="459"/>
    </location>
</feature>
<dbReference type="RefSeq" id="WP_255158975.1">
    <property type="nucleotide sequence ID" value="NZ_CP101497.1"/>
</dbReference>
<evidence type="ECO:0000313" key="3">
    <source>
        <dbReference type="EMBL" id="UTT61833.1"/>
    </source>
</evidence>
<proteinExistence type="predicted"/>
<keyword evidence="3" id="KW-0378">Hydrolase</keyword>
<feature type="domain" description="DUF1023" evidence="2">
    <location>
        <begin position="206"/>
        <end position="381"/>
    </location>
</feature>
<dbReference type="EMBL" id="CP101497">
    <property type="protein sequence ID" value="UTT61833.1"/>
    <property type="molecule type" value="Genomic_DNA"/>
</dbReference>
<keyword evidence="4" id="KW-1185">Reference proteome</keyword>
<dbReference type="GO" id="GO:0016787">
    <property type="term" value="F:hydrolase activity"/>
    <property type="evidence" value="ECO:0007669"/>
    <property type="project" value="UniProtKB-KW"/>
</dbReference>
<reference evidence="3" key="1">
    <citation type="submission" date="2022-07" db="EMBL/GenBank/DDBJ databases">
        <title>Taxonomic analysis of Microcella humidisoli nov. sp., isolated from riverside soil.</title>
        <authorList>
            <person name="Molina K.M."/>
            <person name="Kim S.B."/>
        </authorList>
    </citation>
    <scope>NUCLEOTIDE SEQUENCE</scope>
    <source>
        <strain evidence="3">MMS21-STM10</strain>
    </source>
</reference>
<evidence type="ECO:0000313" key="4">
    <source>
        <dbReference type="Proteomes" id="UP001060039"/>
    </source>
</evidence>
<gene>
    <name evidence="3" type="ORF">NNL39_09115</name>
</gene>
<evidence type="ECO:0000256" key="1">
    <source>
        <dbReference type="SAM" id="SignalP"/>
    </source>
</evidence>
<dbReference type="Proteomes" id="UP001060039">
    <property type="component" value="Chromosome"/>
</dbReference>
<accession>A0ABY5FUT8</accession>
<sequence length="459" mass="47686">MLFDATAVLIASLTVATVAGNPVVHATVPSSPPISITTPAEVREIDLPTSQQQSVSASAPATPRSATSIANLTGASLLQALTAMPPTAVSDYVEANPRRLHDLLAAPPGAPQVAGWWAGLDRTAQRALATAAPELIGNLDGIPVAVRNDVNRDVLRSTIRELELGGADAGRALATQNLQRLQMLYAIADALGPASANPPRSLLQLDTHDAGKVAIVLGDLDTADYVSYLMPGMFITVGGNVVEWTETAARLYEEQVSWLSLLAEAGASDEAETVATVAWIGYQTPHLLNVGSLDLAYEGRDAIASAIDGLQTLRGTDQPFISLLAHSYGSTAAMLALSGSTSVDALAMIGSPGAPVTGVDDLNVRGDVFVGEAAWDPIPNSSFFGSDPGSTEFGARIMSVAGTVDVITNRVLTASIGHNYYWGVGTESMRNLALIGIDKGELVTDGSQRDAGRTLALLL</sequence>
<dbReference type="Pfam" id="PF06259">
    <property type="entry name" value="Abhydrolase_8"/>
    <property type="match status" value="1"/>
</dbReference>
<evidence type="ECO:0000259" key="2">
    <source>
        <dbReference type="Pfam" id="PF06259"/>
    </source>
</evidence>
<organism evidence="3 4">
    <name type="scientific">Microcella humidisoli</name>
    <dbReference type="NCBI Taxonomy" id="2963406"/>
    <lineage>
        <taxon>Bacteria</taxon>
        <taxon>Bacillati</taxon>
        <taxon>Actinomycetota</taxon>
        <taxon>Actinomycetes</taxon>
        <taxon>Micrococcales</taxon>
        <taxon>Microbacteriaceae</taxon>
        <taxon>Microcella</taxon>
    </lineage>
</organism>
<dbReference type="InterPro" id="IPR010427">
    <property type="entry name" value="DUF1023"/>
</dbReference>